<keyword evidence="1 3" id="KW-0732">Signal</keyword>
<evidence type="ECO:0000313" key="6">
    <source>
        <dbReference type="EMBL" id="CAE6422511.1"/>
    </source>
</evidence>
<protein>
    <recommendedName>
        <fullName evidence="8">Galactose oxidase</fullName>
    </recommendedName>
</protein>
<name>A0A8H2XB58_9AGAM</name>
<evidence type="ECO:0000313" key="7">
    <source>
        <dbReference type="Proteomes" id="UP000663853"/>
    </source>
</evidence>
<proteinExistence type="predicted"/>
<evidence type="ECO:0000259" key="4">
    <source>
        <dbReference type="Pfam" id="PF07250"/>
    </source>
</evidence>
<dbReference type="InterPro" id="IPR014756">
    <property type="entry name" value="Ig_E-set"/>
</dbReference>
<reference evidence="6" key="1">
    <citation type="submission" date="2021-01" db="EMBL/GenBank/DDBJ databases">
        <authorList>
            <person name="Kaushik A."/>
        </authorList>
    </citation>
    <scope>NUCLEOTIDE SEQUENCE</scope>
    <source>
        <strain evidence="6">AG6-10EEA</strain>
    </source>
</reference>
<evidence type="ECO:0008006" key="8">
    <source>
        <dbReference type="Google" id="ProtNLM"/>
    </source>
</evidence>
<evidence type="ECO:0000256" key="1">
    <source>
        <dbReference type="ARBA" id="ARBA00022729"/>
    </source>
</evidence>
<dbReference type="Proteomes" id="UP000663853">
    <property type="component" value="Unassembled WGS sequence"/>
</dbReference>
<dbReference type="EMBL" id="CAJMXA010000239">
    <property type="protein sequence ID" value="CAE6422511.1"/>
    <property type="molecule type" value="Genomic_DNA"/>
</dbReference>
<sequence>MRKYAPLAVFAASSVVAWPSVTGAAQLIAKPGQPTKSGQPNTFEIVGDSGVSAQQLFLGMPDHVYIVDKTEKNPVQIAGHPAWATLYDVESNKARPMDIVTNSFCAGGSVLGNGTWLNVGGNQAVGPGGNKADDGAAPYKGLDGGLAMRLITPTEDGSAEWIDDPALYLTTRRWYPTLETLSDGTMIIIGGNMYGGFVNGAGQNNPTYEFFPSQGSPVDFELLRTTLPANLYPLTWLLPSDVLFIQTNWGTAILDYKNNVQSNLDDIPHAVRTYPASAGTAMLPLTPANNWTATMIFCGGSDLQPKQWTDGSSKVNVPASSSCVTITPDVDATWKDDEDLPDSGRVMGNMILLPDGKIFLVNGANTGTAGYGNDTWAVGQSYADEPLYKPLMYDPLAPKGKRWSQAGLPKSTIARMYHSSATLLPDGSVFVSGSNPNADYDVDVKYPTEYAVERFYPWYYAMRRPEPVGLVDRLNYGGPGYDVTLTLEDLGGNLTKIQDTKAVVIRTGFSTHTINFGMRFLELDTSFTVTPLDDSGSNYNITLHVAQLPPNPAILAPGPAFLFIVVDGVPSIGQMVMVGSGKIGKGSQTVAEKTVLPASSMPVEGGNGGSNGSSGGGSSGGNNNNNNNNQGNAAPERIAGWTGLIMGTLIAGLVGLL</sequence>
<dbReference type="Pfam" id="PF09118">
    <property type="entry name" value="GO-like_E_set"/>
    <property type="match status" value="1"/>
</dbReference>
<dbReference type="SUPFAM" id="SSF81296">
    <property type="entry name" value="E set domains"/>
    <property type="match status" value="1"/>
</dbReference>
<feature type="signal peptide" evidence="3">
    <location>
        <begin position="1"/>
        <end position="24"/>
    </location>
</feature>
<feature type="compositionally biased region" description="Gly residues" evidence="2">
    <location>
        <begin position="605"/>
        <end position="620"/>
    </location>
</feature>
<dbReference type="InterPro" id="IPR013783">
    <property type="entry name" value="Ig-like_fold"/>
</dbReference>
<dbReference type="CDD" id="cd02851">
    <property type="entry name" value="E_set_GO_C"/>
    <property type="match status" value="1"/>
</dbReference>
<dbReference type="PANTHER" id="PTHR32208">
    <property type="entry name" value="SECRETED PROTEIN-RELATED"/>
    <property type="match status" value="1"/>
</dbReference>
<feature type="domain" description="Glyoxal oxidase N-terminal" evidence="4">
    <location>
        <begin position="82"/>
        <end position="459"/>
    </location>
</feature>
<dbReference type="InterPro" id="IPR011043">
    <property type="entry name" value="Gal_Oxase/kelch_b-propeller"/>
</dbReference>
<feature type="domain" description="Galactose oxidase-like Early set" evidence="5">
    <location>
        <begin position="464"/>
        <end position="578"/>
    </location>
</feature>
<dbReference type="SUPFAM" id="SSF50965">
    <property type="entry name" value="Galactose oxidase, central domain"/>
    <property type="match status" value="1"/>
</dbReference>
<feature type="chain" id="PRO_5034187251" description="Galactose oxidase" evidence="3">
    <location>
        <begin position="25"/>
        <end position="657"/>
    </location>
</feature>
<organism evidence="6 7">
    <name type="scientific">Rhizoctonia solani</name>
    <dbReference type="NCBI Taxonomy" id="456999"/>
    <lineage>
        <taxon>Eukaryota</taxon>
        <taxon>Fungi</taxon>
        <taxon>Dikarya</taxon>
        <taxon>Basidiomycota</taxon>
        <taxon>Agaricomycotina</taxon>
        <taxon>Agaricomycetes</taxon>
        <taxon>Cantharellales</taxon>
        <taxon>Ceratobasidiaceae</taxon>
        <taxon>Rhizoctonia</taxon>
    </lineage>
</organism>
<dbReference type="InterPro" id="IPR009880">
    <property type="entry name" value="Glyoxal_oxidase_N"/>
</dbReference>
<evidence type="ECO:0000256" key="2">
    <source>
        <dbReference type="SAM" id="MobiDB-lite"/>
    </source>
</evidence>
<evidence type="ECO:0000256" key="3">
    <source>
        <dbReference type="SAM" id="SignalP"/>
    </source>
</evidence>
<dbReference type="Gene3D" id="2.60.40.10">
    <property type="entry name" value="Immunoglobulins"/>
    <property type="match status" value="1"/>
</dbReference>
<feature type="region of interest" description="Disordered" evidence="2">
    <location>
        <begin position="599"/>
        <end position="633"/>
    </location>
</feature>
<accession>A0A8H2XB58</accession>
<dbReference type="InterPro" id="IPR037293">
    <property type="entry name" value="Gal_Oxidase_central_sf"/>
</dbReference>
<evidence type="ECO:0000259" key="5">
    <source>
        <dbReference type="Pfam" id="PF09118"/>
    </source>
</evidence>
<dbReference type="Pfam" id="PF07250">
    <property type="entry name" value="Glyoxal_oxid_N"/>
    <property type="match status" value="1"/>
</dbReference>
<feature type="compositionally biased region" description="Low complexity" evidence="2">
    <location>
        <begin position="621"/>
        <end position="632"/>
    </location>
</feature>
<comment type="caution">
    <text evidence="6">The sequence shown here is derived from an EMBL/GenBank/DDBJ whole genome shotgun (WGS) entry which is preliminary data.</text>
</comment>
<dbReference type="InterPro" id="IPR015202">
    <property type="entry name" value="GO-like_E_set"/>
</dbReference>
<gene>
    <name evidence="6" type="ORF">RDB_LOCUS14304</name>
</gene>
<dbReference type="PANTHER" id="PTHR32208:SF96">
    <property type="entry name" value="GLYOXAL OXIDASE"/>
    <property type="match status" value="1"/>
</dbReference>
<dbReference type="Gene3D" id="2.130.10.80">
    <property type="entry name" value="Galactose oxidase/kelch, beta-propeller"/>
    <property type="match status" value="1"/>
</dbReference>
<dbReference type="AlphaFoldDB" id="A0A8H2XB58"/>